<comment type="caution">
    <text evidence="1">The sequence shown here is derived from an EMBL/GenBank/DDBJ whole genome shotgun (WGS) entry which is preliminary data.</text>
</comment>
<evidence type="ECO:0000313" key="1">
    <source>
        <dbReference type="EMBL" id="KAG6948353.1"/>
    </source>
</evidence>
<evidence type="ECO:0000313" key="2">
    <source>
        <dbReference type="Proteomes" id="UP000688947"/>
    </source>
</evidence>
<gene>
    <name evidence="1" type="ORF">JG687_00015533</name>
</gene>
<organism evidence="1 2">
    <name type="scientific">Phytophthora cactorum</name>
    <dbReference type="NCBI Taxonomy" id="29920"/>
    <lineage>
        <taxon>Eukaryota</taxon>
        <taxon>Sar</taxon>
        <taxon>Stramenopiles</taxon>
        <taxon>Oomycota</taxon>
        <taxon>Peronosporomycetes</taxon>
        <taxon>Peronosporales</taxon>
        <taxon>Peronosporaceae</taxon>
        <taxon>Phytophthora</taxon>
    </lineage>
</organism>
<sequence length="65" mass="6952">MDAETDDSLHLRLATGLDGSQRRAAAPVVASLPYRRAAGPPPAALKLPEVALQTTTTPLWPAKYR</sequence>
<name>A0A8T1TYK2_9STRA</name>
<accession>A0A8T1TYK2</accession>
<dbReference type="AlphaFoldDB" id="A0A8T1TYK2"/>
<reference evidence="1" key="1">
    <citation type="submission" date="2021-01" db="EMBL/GenBank/DDBJ databases">
        <title>Phytophthora aleatoria, a newly-described species from Pinus radiata is distinct from Phytophthora cactorum isolates based on comparative genomics.</title>
        <authorList>
            <person name="Mcdougal R."/>
            <person name="Panda P."/>
            <person name="Williams N."/>
            <person name="Studholme D.J."/>
        </authorList>
    </citation>
    <scope>NUCLEOTIDE SEQUENCE</scope>
    <source>
        <strain evidence="1">NZFS 3830</strain>
    </source>
</reference>
<dbReference type="Proteomes" id="UP000688947">
    <property type="component" value="Unassembled WGS sequence"/>
</dbReference>
<dbReference type="EMBL" id="JAENGZ010001394">
    <property type="protein sequence ID" value="KAG6948353.1"/>
    <property type="molecule type" value="Genomic_DNA"/>
</dbReference>
<proteinExistence type="predicted"/>
<protein>
    <submittedName>
        <fullName evidence="1">Uncharacterized protein</fullName>
    </submittedName>
</protein>